<sequence length="65" mass="7552">MTFPEVLIESRVLATVPDRCHNPRCGMPILCGDIVMVRRLRDHRRLTGERTEILCENCQCGWKEP</sequence>
<protein>
    <submittedName>
        <fullName evidence="1">Uncharacterized protein</fullName>
    </submittedName>
</protein>
<evidence type="ECO:0000313" key="1">
    <source>
        <dbReference type="EMBL" id="SKM28944.1"/>
    </source>
</evidence>
<name>A0A1T8PBN6_9MYCO</name>
<accession>A0A1T8PBN6</accession>
<dbReference type="AlphaFoldDB" id="A0A1T8PBN6"/>
<gene>
    <name evidence="1" type="ORF">SAMEA2259716_03368</name>
</gene>
<dbReference type="Proteomes" id="UP000190074">
    <property type="component" value="Unassembled WGS sequence"/>
</dbReference>
<evidence type="ECO:0000313" key="2">
    <source>
        <dbReference type="Proteomes" id="UP000190074"/>
    </source>
</evidence>
<reference evidence="1 2" key="1">
    <citation type="submission" date="2016-11" db="EMBL/GenBank/DDBJ databases">
        <authorList>
            <consortium name="Pathogen Informatics"/>
        </authorList>
    </citation>
    <scope>NUCLEOTIDE SEQUENCE [LARGE SCALE GENOMIC DNA]</scope>
    <source>
        <strain evidence="1 2">911</strain>
    </source>
</reference>
<dbReference type="EMBL" id="FVGW01000006">
    <property type="protein sequence ID" value="SKM28944.1"/>
    <property type="molecule type" value="Genomic_DNA"/>
</dbReference>
<proteinExistence type="predicted"/>
<organism evidence="1 2">
    <name type="scientific">Mycobacteroides abscessus subsp. massiliense</name>
    <dbReference type="NCBI Taxonomy" id="1962118"/>
    <lineage>
        <taxon>Bacteria</taxon>
        <taxon>Bacillati</taxon>
        <taxon>Actinomycetota</taxon>
        <taxon>Actinomycetes</taxon>
        <taxon>Mycobacteriales</taxon>
        <taxon>Mycobacteriaceae</taxon>
        <taxon>Mycobacteroides</taxon>
        <taxon>Mycobacteroides abscessus</taxon>
    </lineage>
</organism>